<keyword evidence="2 5" id="KW-0489">Methyltransferase</keyword>
<dbReference type="CDD" id="cd02440">
    <property type="entry name" value="AdoMet_MTases"/>
    <property type="match status" value="1"/>
</dbReference>
<comment type="caution">
    <text evidence="5">The sequence shown here is derived from an EMBL/GenBank/DDBJ whole genome shotgun (WGS) entry which is preliminary data.</text>
</comment>
<sequence>MAGWDDATIDWYAETHGEDASTRAVVDAAPFAMSDDVLDIGCGTGASLRYLAACGVTGRLAGVDPHARMVMHARRLSPDRIVFDIASAEALPFAPSCFDGLLAVNSVAHWSDRTAAFAEAFRVLRPGGWIAAGGEVFEELDGPLPIEDELQSAGFTQIGSTGIRGGRVTTARKGQS</sequence>
<dbReference type="InterPro" id="IPR029063">
    <property type="entry name" value="SAM-dependent_MTases_sf"/>
</dbReference>
<dbReference type="Gene3D" id="3.40.50.150">
    <property type="entry name" value="Vaccinia Virus protein VP39"/>
    <property type="match status" value="1"/>
</dbReference>
<dbReference type="AlphaFoldDB" id="A0A2T0RZB9"/>
<name>A0A2T0RZB9_9RHOB</name>
<keyword evidence="3 5" id="KW-0808">Transferase</keyword>
<organism evidence="5 6">
    <name type="scientific">Aliiruegeria haliotis</name>
    <dbReference type="NCBI Taxonomy" id="1280846"/>
    <lineage>
        <taxon>Bacteria</taxon>
        <taxon>Pseudomonadati</taxon>
        <taxon>Pseudomonadota</taxon>
        <taxon>Alphaproteobacteria</taxon>
        <taxon>Rhodobacterales</taxon>
        <taxon>Roseobacteraceae</taxon>
        <taxon>Aliiruegeria</taxon>
    </lineage>
</organism>
<proteinExistence type="inferred from homology"/>
<dbReference type="GO" id="GO:0032259">
    <property type="term" value="P:methylation"/>
    <property type="evidence" value="ECO:0007669"/>
    <property type="project" value="UniProtKB-KW"/>
</dbReference>
<evidence type="ECO:0000313" key="5">
    <source>
        <dbReference type="EMBL" id="PRY26482.1"/>
    </source>
</evidence>
<dbReference type="InterPro" id="IPR051052">
    <property type="entry name" value="Diverse_substrate_MTase"/>
</dbReference>
<dbReference type="PANTHER" id="PTHR44942">
    <property type="entry name" value="METHYLTRANSF_11 DOMAIN-CONTAINING PROTEIN"/>
    <property type="match status" value="1"/>
</dbReference>
<protein>
    <submittedName>
        <fullName evidence="5">Methyltransferase family protein</fullName>
    </submittedName>
</protein>
<dbReference type="SUPFAM" id="SSF53335">
    <property type="entry name" value="S-adenosyl-L-methionine-dependent methyltransferases"/>
    <property type="match status" value="1"/>
</dbReference>
<dbReference type="Proteomes" id="UP000239480">
    <property type="component" value="Unassembled WGS sequence"/>
</dbReference>
<evidence type="ECO:0000259" key="4">
    <source>
        <dbReference type="Pfam" id="PF08241"/>
    </source>
</evidence>
<feature type="domain" description="Methyltransferase type 11" evidence="4">
    <location>
        <begin position="38"/>
        <end position="131"/>
    </location>
</feature>
<evidence type="ECO:0000256" key="1">
    <source>
        <dbReference type="ARBA" id="ARBA00008361"/>
    </source>
</evidence>
<dbReference type="OrthoDB" id="8153637at2"/>
<dbReference type="RefSeq" id="WP_146136624.1">
    <property type="nucleotide sequence ID" value="NZ_PVTD01000001.1"/>
</dbReference>
<evidence type="ECO:0000313" key="6">
    <source>
        <dbReference type="Proteomes" id="UP000239480"/>
    </source>
</evidence>
<dbReference type="PANTHER" id="PTHR44942:SF4">
    <property type="entry name" value="METHYLTRANSFERASE TYPE 11 DOMAIN-CONTAINING PROTEIN"/>
    <property type="match status" value="1"/>
</dbReference>
<accession>A0A2T0RZB9</accession>
<dbReference type="Pfam" id="PF08241">
    <property type="entry name" value="Methyltransf_11"/>
    <property type="match status" value="1"/>
</dbReference>
<dbReference type="EMBL" id="PVTD01000001">
    <property type="protein sequence ID" value="PRY26482.1"/>
    <property type="molecule type" value="Genomic_DNA"/>
</dbReference>
<gene>
    <name evidence="5" type="ORF">CLV78_101578</name>
</gene>
<dbReference type="InterPro" id="IPR013216">
    <property type="entry name" value="Methyltransf_11"/>
</dbReference>
<keyword evidence="6" id="KW-1185">Reference proteome</keyword>
<dbReference type="GO" id="GO:0008757">
    <property type="term" value="F:S-adenosylmethionine-dependent methyltransferase activity"/>
    <property type="evidence" value="ECO:0007669"/>
    <property type="project" value="InterPro"/>
</dbReference>
<evidence type="ECO:0000256" key="3">
    <source>
        <dbReference type="ARBA" id="ARBA00022679"/>
    </source>
</evidence>
<evidence type="ECO:0000256" key="2">
    <source>
        <dbReference type="ARBA" id="ARBA00022603"/>
    </source>
</evidence>
<comment type="similarity">
    <text evidence="1">Belongs to the methyltransferase superfamily.</text>
</comment>
<reference evidence="5 6" key="1">
    <citation type="submission" date="2018-03" db="EMBL/GenBank/DDBJ databases">
        <title>Genomic Encyclopedia of Archaeal and Bacterial Type Strains, Phase II (KMG-II): from individual species to whole genera.</title>
        <authorList>
            <person name="Goeker M."/>
        </authorList>
    </citation>
    <scope>NUCLEOTIDE SEQUENCE [LARGE SCALE GENOMIC DNA]</scope>
    <source>
        <strain evidence="5 6">DSM 29328</strain>
    </source>
</reference>